<name>A0A0E8VH55_MYCTX</name>
<dbReference type="GO" id="GO:0020037">
    <property type="term" value="F:heme binding"/>
    <property type="evidence" value="ECO:0007669"/>
    <property type="project" value="InterPro"/>
</dbReference>
<dbReference type="Proteomes" id="UP000038802">
    <property type="component" value="Unassembled WGS sequence"/>
</dbReference>
<evidence type="ECO:0000256" key="1">
    <source>
        <dbReference type="ARBA" id="ARBA00001970"/>
    </source>
</evidence>
<dbReference type="PANTHER" id="PTHR47354:SF5">
    <property type="entry name" value="PROTEIN RFBI"/>
    <property type="match status" value="1"/>
</dbReference>
<dbReference type="PRINTS" id="PR00410">
    <property type="entry name" value="PHEHYDRXLASE"/>
</dbReference>
<comment type="similarity">
    <text evidence="11">Belongs to the globin family.</text>
</comment>
<dbReference type="Proteomes" id="UP000050164">
    <property type="component" value="Unassembled WGS sequence"/>
</dbReference>
<evidence type="ECO:0000313" key="18">
    <source>
        <dbReference type="EMBL" id="COW19947.1"/>
    </source>
</evidence>
<evidence type="ECO:0000313" key="24">
    <source>
        <dbReference type="Proteomes" id="UP000039217"/>
    </source>
</evidence>
<dbReference type="SMR" id="A0A0E8VH55"/>
<protein>
    <recommendedName>
        <fullName evidence="4">nitric oxide dioxygenase</fullName>
        <ecNumber evidence="4">1.14.12.17</ecNumber>
    </recommendedName>
</protein>
<dbReference type="Pfam" id="PF00042">
    <property type="entry name" value="Globin"/>
    <property type="match status" value="1"/>
</dbReference>
<dbReference type="GO" id="GO:0005344">
    <property type="term" value="F:oxygen carrier activity"/>
    <property type="evidence" value="ECO:0007669"/>
    <property type="project" value="UniProtKB-KW"/>
</dbReference>
<evidence type="ECO:0000313" key="19">
    <source>
        <dbReference type="EMBL" id="COW20353.1"/>
    </source>
</evidence>
<evidence type="ECO:0000313" key="30">
    <source>
        <dbReference type="Proteomes" id="UP000050164"/>
    </source>
</evidence>
<dbReference type="InterPro" id="IPR039261">
    <property type="entry name" value="FNR_nucleotide-bd"/>
</dbReference>
<dbReference type="InterPro" id="IPR000971">
    <property type="entry name" value="Globin"/>
</dbReference>
<dbReference type="Proteomes" id="UP000044938">
    <property type="component" value="Unassembled WGS sequence"/>
</dbReference>
<evidence type="ECO:0000256" key="11">
    <source>
        <dbReference type="RuleBase" id="RU000356"/>
    </source>
</evidence>
<evidence type="ECO:0000313" key="16">
    <source>
        <dbReference type="EMBL" id="CLV57888.1"/>
    </source>
</evidence>
<evidence type="ECO:0000313" key="27">
    <source>
        <dbReference type="Proteomes" id="UP000048289"/>
    </source>
</evidence>
<keyword evidence="11" id="KW-0349">Heme</keyword>
<proteinExistence type="inferred from homology"/>
<dbReference type="Gene3D" id="3.40.50.80">
    <property type="entry name" value="Nucleotide-binding domain of ferredoxin-NADP reductase (FNR) module"/>
    <property type="match status" value="1"/>
</dbReference>
<evidence type="ECO:0000256" key="7">
    <source>
        <dbReference type="ARBA" id="ARBA00023014"/>
    </source>
</evidence>
<dbReference type="EC" id="1.14.12.17" evidence="4"/>
<evidence type="ECO:0000256" key="6">
    <source>
        <dbReference type="ARBA" id="ARBA00022857"/>
    </source>
</evidence>
<keyword evidence="11" id="KW-0561">Oxygen transport</keyword>
<dbReference type="EMBL" id="CHKL01000252">
    <property type="protein sequence ID" value="COW35763.1"/>
    <property type="molecule type" value="Genomic_DNA"/>
</dbReference>
<dbReference type="InterPro" id="IPR008333">
    <property type="entry name" value="Cbr1-like_FAD-bd_dom"/>
</dbReference>
<accession>A0A0E8VH55</accession>
<dbReference type="EMBL" id="CSAJ01000231">
    <property type="protein sequence ID" value="COW20353.1"/>
    <property type="molecule type" value="Genomic_DNA"/>
</dbReference>
<reference evidence="23 24" key="2">
    <citation type="submission" date="2015-03" db="EMBL/GenBank/DDBJ databases">
        <authorList>
            <consortium name="Pathogen Informatics"/>
        </authorList>
    </citation>
    <scope>NUCLEOTIDE SEQUENCE [LARGE SCALE GENOMIC DNA]</scope>
    <source>
        <strain evidence="15 30">Bir 185</strain>
        <strain evidence="17 24">D00501624</strain>
        <strain evidence="13 27">G09901357</strain>
        <strain evidence="14 26">H09601792</strain>
        <strain evidence="23">K00500041</strain>
        <strain evidence="19 25">M09401471</strain>
        <strain evidence="20 28">P00601463</strain>
    </source>
</reference>
<dbReference type="EMBL" id="CSAE01000378">
    <property type="protein sequence ID" value="COW19947.1"/>
    <property type="molecule type" value="Genomic_DNA"/>
</dbReference>
<dbReference type="EMBL" id="CFOH01000339">
    <property type="protein sequence ID" value="CFE52904.1"/>
    <property type="molecule type" value="Genomic_DNA"/>
</dbReference>
<comment type="cofactor">
    <cofactor evidence="2">
        <name>FAD</name>
        <dbReference type="ChEBI" id="CHEBI:57692"/>
    </cofactor>
</comment>
<dbReference type="PROSITE" id="PS51384">
    <property type="entry name" value="FAD_FR"/>
    <property type="match status" value="1"/>
</dbReference>
<evidence type="ECO:0000313" key="31">
    <source>
        <dbReference type="Proteomes" id="UP000189452"/>
    </source>
</evidence>
<dbReference type="InterPro" id="IPR001433">
    <property type="entry name" value="OxRdtase_FAD/NAD-bd"/>
</dbReference>
<dbReference type="SUPFAM" id="SSF46458">
    <property type="entry name" value="Globin-like"/>
    <property type="match status" value="1"/>
</dbReference>
<dbReference type="GO" id="GO:0019825">
    <property type="term" value="F:oxygen binding"/>
    <property type="evidence" value="ECO:0007669"/>
    <property type="project" value="InterPro"/>
</dbReference>
<evidence type="ECO:0000313" key="28">
    <source>
        <dbReference type="Proteomes" id="UP000048600"/>
    </source>
</evidence>
<dbReference type="InterPro" id="IPR009050">
    <property type="entry name" value="Globin-like_sf"/>
</dbReference>
<feature type="domain" description="FAD-binding FR-type" evidence="12">
    <location>
        <begin position="180"/>
        <end position="280"/>
    </location>
</feature>
<dbReference type="GO" id="GO:0004497">
    <property type="term" value="F:monooxygenase activity"/>
    <property type="evidence" value="ECO:0007669"/>
    <property type="project" value="UniProtKB-KW"/>
</dbReference>
<evidence type="ECO:0000313" key="22">
    <source>
        <dbReference type="EMBL" id="VCU48611.1"/>
    </source>
</evidence>
<evidence type="ECO:0000313" key="14">
    <source>
        <dbReference type="EMBL" id="CFE52904.1"/>
    </source>
</evidence>
<dbReference type="EMBL" id="CFOE01000124">
    <property type="protein sequence ID" value="CFE38929.1"/>
    <property type="molecule type" value="Genomic_DNA"/>
</dbReference>
<organism evidence="15 30">
    <name type="scientific">Mycobacterium tuberculosis</name>
    <dbReference type="NCBI Taxonomy" id="1773"/>
    <lineage>
        <taxon>Bacteria</taxon>
        <taxon>Bacillati</taxon>
        <taxon>Actinomycetota</taxon>
        <taxon>Actinomycetes</taxon>
        <taxon>Mycobacteriales</taxon>
        <taxon>Mycobacteriaceae</taxon>
        <taxon>Mycobacterium</taxon>
        <taxon>Mycobacterium tuberculosis complex</taxon>
    </lineage>
</organism>
<dbReference type="CDD" id="cd19753">
    <property type="entry name" value="Mb-like_oxidoreductase"/>
    <property type="match status" value="1"/>
</dbReference>
<dbReference type="InterPro" id="IPR017927">
    <property type="entry name" value="FAD-bd_FR_type"/>
</dbReference>
<dbReference type="Pfam" id="PF00175">
    <property type="entry name" value="NAD_binding_1"/>
    <property type="match status" value="1"/>
</dbReference>
<dbReference type="EMBL" id="CQQC01000279">
    <property type="protein sequence ID" value="CNU74959.1"/>
    <property type="molecule type" value="Genomic_DNA"/>
</dbReference>
<dbReference type="EMBL" id="CNFT01000528">
    <property type="protein sequence ID" value="CKR85733.1"/>
    <property type="molecule type" value="Genomic_DNA"/>
</dbReference>
<dbReference type="EMBL" id="LR027516">
    <property type="protein sequence ID" value="VCU48611.1"/>
    <property type="molecule type" value="Genomic_DNA"/>
</dbReference>
<dbReference type="PRINTS" id="PR00371">
    <property type="entry name" value="FPNCR"/>
</dbReference>
<dbReference type="AlphaFoldDB" id="A0A0E8VH55"/>
<comment type="similarity">
    <text evidence="3">In the C-terminal section; belongs to the flavoprotein pyridine nucleotide cytochrome reductase family.</text>
</comment>
<dbReference type="Proteomes" id="UP000050139">
    <property type="component" value="Unassembled WGS sequence"/>
</dbReference>
<keyword evidence="8" id="KW-0520">NAD</keyword>
<keyword evidence="7" id="KW-0411">Iron-sulfur</keyword>
<dbReference type="Proteomes" id="UP000046947">
    <property type="component" value="Unassembled WGS sequence"/>
</dbReference>
<dbReference type="Proteomes" id="UP000189452">
    <property type="component" value="Chromosome"/>
</dbReference>
<evidence type="ECO:0000256" key="10">
    <source>
        <dbReference type="ARBA" id="ARBA00049433"/>
    </source>
</evidence>
<evidence type="ECO:0000313" key="26">
    <source>
        <dbReference type="Proteomes" id="UP000046947"/>
    </source>
</evidence>
<dbReference type="EMBL" id="COPH01000003">
    <property type="protein sequence ID" value="CLV57888.1"/>
    <property type="molecule type" value="Genomic_DNA"/>
</dbReference>
<evidence type="ECO:0000313" key="25">
    <source>
        <dbReference type="Proteomes" id="UP000044938"/>
    </source>
</evidence>
<dbReference type="InterPro" id="IPR050415">
    <property type="entry name" value="MRET"/>
</dbReference>
<dbReference type="Gene3D" id="1.10.490.10">
    <property type="entry name" value="Globins"/>
    <property type="match status" value="1"/>
</dbReference>
<evidence type="ECO:0000256" key="5">
    <source>
        <dbReference type="ARBA" id="ARBA00022714"/>
    </source>
</evidence>
<keyword evidence="5" id="KW-0001">2Fe-2S</keyword>
<dbReference type="InterPro" id="IPR017938">
    <property type="entry name" value="Riboflavin_synthase-like_b-brl"/>
</dbReference>
<keyword evidence="11" id="KW-0479">Metal-binding</keyword>
<dbReference type="EMBL" id="LWDQ01000001">
    <property type="protein sequence ID" value="OMH58259.1"/>
    <property type="molecule type" value="Genomic_DNA"/>
</dbReference>
<evidence type="ECO:0000259" key="12">
    <source>
        <dbReference type="PROSITE" id="PS51384"/>
    </source>
</evidence>
<evidence type="ECO:0000313" key="13">
    <source>
        <dbReference type="EMBL" id="CFE38929.1"/>
    </source>
</evidence>
<sequence>MLVGLFNAVNVESVPLNFTHLCIRRRFAASLESRSVGLEDRDALRVLQNAFKLDDPELVRRFYAHWFALDASVRDLFPPDMGAQRAAFGQALHWVYGELVAQRAEEPVAFLAQLGRDHRKYGVLPTQYDTLRRALYTTLRDYLGHPSRGAWTDAVDEAAGQSLNLIIGVMSGAADADDAPAWWDGTVVEHIRVSRDLAVARLQLDRPLHYYPGQYVNVHVPQCPRRWRYLSPAIPADPNGRIEFHVRVVPGGLVSNAIVGETRPGDRWRLSGPHGAFRVDRDGGDVLMVAGSTGLAPLRALIIDLSRFAVNPRVHLFFGARYACELYDLPTLWQIAAHNPWLSVSPVSEYNGDPAWAADYPDVSAPRGLHVRQTGRLPDVVSRYGGWGDRQILICGGPAMVRATKAALIAKGAPPERIQHDPLSR</sequence>
<dbReference type="InterPro" id="IPR001709">
    <property type="entry name" value="Flavoprot_Pyr_Nucl_cyt_Rdtase"/>
</dbReference>
<dbReference type="PANTHER" id="PTHR47354">
    <property type="entry name" value="NADH OXIDOREDUCTASE HCR"/>
    <property type="match status" value="1"/>
</dbReference>
<evidence type="ECO:0000313" key="21">
    <source>
        <dbReference type="EMBL" id="OMH58259.1"/>
    </source>
</evidence>
<keyword evidence="15" id="KW-0560">Oxidoreductase</keyword>
<dbReference type="SUPFAM" id="SSF52343">
    <property type="entry name" value="Ferredoxin reductase-like, C-terminal NADP-linked domain"/>
    <property type="match status" value="1"/>
</dbReference>
<dbReference type="Proteomes" id="UP000300237">
    <property type="component" value="Chromosome"/>
</dbReference>
<dbReference type="GO" id="GO:0008941">
    <property type="term" value="F:nitric oxide dioxygenase NAD(P)H activity"/>
    <property type="evidence" value="ECO:0007669"/>
    <property type="project" value="UniProtKB-EC"/>
</dbReference>
<gene>
    <name evidence="15" type="primary">dmpP</name>
    <name evidence="21" type="ORF">A4S10_00408</name>
    <name evidence="22" type="ORF">DKC2_0414</name>
    <name evidence="17" type="ORF">ERS007661_01123</name>
    <name evidence="13" type="ORF">ERS007681_01300</name>
    <name evidence="14" type="ORF">ERS007688_02179</name>
    <name evidence="18" type="ORF">ERS007703_03037</name>
    <name evidence="19" type="ORF">ERS007720_01999</name>
    <name evidence="20" type="ORF">ERS007741_02292</name>
    <name evidence="15" type="ORF">ERS027659_02298</name>
    <name evidence="16" type="ORF">ERS094118_00562</name>
</gene>
<dbReference type="Gene3D" id="2.40.30.10">
    <property type="entry name" value="Translation factors"/>
    <property type="match status" value="1"/>
</dbReference>
<dbReference type="CDD" id="cd06187">
    <property type="entry name" value="O2ase_reductase_like"/>
    <property type="match status" value="1"/>
</dbReference>
<evidence type="ECO:0000313" key="29">
    <source>
        <dbReference type="Proteomes" id="UP000050139"/>
    </source>
</evidence>
<dbReference type="Proteomes" id="UP000048289">
    <property type="component" value="Unassembled WGS sequence"/>
</dbReference>
<dbReference type="OMA" id="RYRCELY"/>
<evidence type="ECO:0000256" key="9">
    <source>
        <dbReference type="ARBA" id="ARBA00048649"/>
    </source>
</evidence>
<evidence type="ECO:0000313" key="32">
    <source>
        <dbReference type="Proteomes" id="UP000300237"/>
    </source>
</evidence>
<dbReference type="InterPro" id="IPR012292">
    <property type="entry name" value="Globin/Proto"/>
</dbReference>
<evidence type="ECO:0000313" key="20">
    <source>
        <dbReference type="EMBL" id="COW35763.1"/>
    </source>
</evidence>
<evidence type="ECO:0000256" key="2">
    <source>
        <dbReference type="ARBA" id="ARBA00001974"/>
    </source>
</evidence>
<dbReference type="Proteomes" id="UP000039217">
    <property type="component" value="Unassembled WGS sequence"/>
</dbReference>
<evidence type="ECO:0000256" key="4">
    <source>
        <dbReference type="ARBA" id="ARBA00012229"/>
    </source>
</evidence>
<reference evidence="18" key="3">
    <citation type="submission" date="2015-03" db="EMBL/GenBank/DDBJ databases">
        <authorList>
            <person name="Murphy D."/>
        </authorList>
    </citation>
    <scope>NUCLEOTIDE SEQUENCE [LARGE SCALE GENOMIC DNA]</scope>
    <source>
        <strain evidence="18">K00500041</strain>
    </source>
</reference>
<evidence type="ECO:0000256" key="3">
    <source>
        <dbReference type="ARBA" id="ARBA00006401"/>
    </source>
</evidence>
<reference evidence="22 32" key="6">
    <citation type="submission" date="2018-08" db="EMBL/GenBank/DDBJ databases">
        <authorList>
            <person name="Fokvardsen B D."/>
            <person name="Norman A."/>
        </authorList>
    </citation>
    <scope>NUCLEOTIDE SEQUENCE [LARGE SCALE GENOMIC DNA]</scope>
    <source>
        <strain evidence="22 32">DKC2</strain>
    </source>
</reference>
<dbReference type="Proteomes" id="UP000048600">
    <property type="component" value="Unassembled WGS sequence"/>
</dbReference>
<keyword evidence="11" id="KW-0813">Transport</keyword>
<comment type="catalytic activity">
    <reaction evidence="10">
        <text>2 nitric oxide + NADPH + 2 O2 = 2 nitrate + NADP(+) + H(+)</text>
        <dbReference type="Rhea" id="RHEA:19465"/>
        <dbReference type="ChEBI" id="CHEBI:15378"/>
        <dbReference type="ChEBI" id="CHEBI:15379"/>
        <dbReference type="ChEBI" id="CHEBI:16480"/>
        <dbReference type="ChEBI" id="CHEBI:17632"/>
        <dbReference type="ChEBI" id="CHEBI:57783"/>
        <dbReference type="ChEBI" id="CHEBI:58349"/>
        <dbReference type="EC" id="1.14.12.17"/>
    </reaction>
</comment>
<dbReference type="SUPFAM" id="SSF63380">
    <property type="entry name" value="Riboflavin synthase domain-like"/>
    <property type="match status" value="1"/>
</dbReference>
<keyword evidence="15" id="KW-0503">Monooxygenase</keyword>
<reference evidence="16 29" key="1">
    <citation type="submission" date="2015-03" db="EMBL/GenBank/DDBJ databases">
        <authorList>
            <consortium name="Pathogen Informatics"/>
            <person name="Murphy D."/>
        </authorList>
    </citation>
    <scope>NUCLEOTIDE SEQUENCE [LARGE SCALE GENOMIC DNA]</scope>
    <source>
        <strain evidence="16 29">0268S</strain>
    </source>
</reference>
<keyword evidence="11" id="KW-0408">Iron</keyword>
<comment type="cofactor">
    <cofactor evidence="1">
        <name>heme b</name>
        <dbReference type="ChEBI" id="CHEBI:60344"/>
    </cofactor>
</comment>
<reference evidence="21 31" key="5">
    <citation type="submission" date="2017-02" db="EMBL/GenBank/DDBJ databases">
        <title>Protein polymorphisms may explain contrasting epidemiological fitness of two variants of a multidrug-resistant Mycobacterium tuberculosis strain.</title>
        <authorList>
            <person name="Bigi M.M."/>
            <person name="Lopez B."/>
            <person name="Blanco F.C."/>
            <person name="Sasiain M.C."/>
            <person name="De La Barrera S."/>
            <person name="Ritacco V."/>
            <person name="Bigi F."/>
            <person name="Soria M.A."/>
        </authorList>
    </citation>
    <scope>NUCLEOTIDE SEQUENCE [LARGE SCALE GENOMIC DNA]</scope>
    <source>
        <strain evidence="21 31">6548</strain>
    </source>
</reference>
<dbReference type="GO" id="GO:0051537">
    <property type="term" value="F:2 iron, 2 sulfur cluster binding"/>
    <property type="evidence" value="ECO:0007669"/>
    <property type="project" value="UniProtKB-KW"/>
</dbReference>
<evidence type="ECO:0000313" key="23">
    <source>
        <dbReference type="Proteomes" id="UP000038802"/>
    </source>
</evidence>
<comment type="catalytic activity">
    <reaction evidence="9">
        <text>2 nitric oxide + NADH + 2 O2 = 2 nitrate + NAD(+) + H(+)</text>
        <dbReference type="Rhea" id="RHEA:19469"/>
        <dbReference type="ChEBI" id="CHEBI:15378"/>
        <dbReference type="ChEBI" id="CHEBI:15379"/>
        <dbReference type="ChEBI" id="CHEBI:16480"/>
        <dbReference type="ChEBI" id="CHEBI:17632"/>
        <dbReference type="ChEBI" id="CHEBI:57540"/>
        <dbReference type="ChEBI" id="CHEBI:57945"/>
        <dbReference type="EC" id="1.14.12.17"/>
    </reaction>
</comment>
<dbReference type="Pfam" id="PF00970">
    <property type="entry name" value="FAD_binding_6"/>
    <property type="match status" value="1"/>
</dbReference>
<evidence type="ECO:0000313" key="17">
    <source>
        <dbReference type="EMBL" id="CNU74959.1"/>
    </source>
</evidence>
<dbReference type="PATRIC" id="fig|1773.211.peg.303"/>
<dbReference type="STRING" id="115862.BBG46_02120"/>
<reference evidence="21 31" key="4">
    <citation type="submission" date="2016-04" db="EMBL/GenBank/DDBJ databases">
        <authorList>
            <person name="Bigi M."/>
            <person name="Bigi F."/>
            <person name="Soria M.A."/>
        </authorList>
    </citation>
    <scope>NUCLEOTIDE SEQUENCE [LARGE SCALE GENOMIC DNA]</scope>
    <source>
        <strain evidence="21 31">6548</strain>
    </source>
</reference>
<keyword evidence="6" id="KW-0521">NADP</keyword>
<evidence type="ECO:0000256" key="8">
    <source>
        <dbReference type="ARBA" id="ARBA00023027"/>
    </source>
</evidence>
<evidence type="ECO:0000313" key="15">
    <source>
        <dbReference type="EMBL" id="CKR85733.1"/>
    </source>
</evidence>